<evidence type="ECO:0000256" key="3">
    <source>
        <dbReference type="ARBA" id="ARBA00023015"/>
    </source>
</evidence>
<evidence type="ECO:0000259" key="8">
    <source>
        <dbReference type="PROSITE" id="PS51088"/>
    </source>
</evidence>
<comment type="similarity">
    <text evidence="2">Belongs to the TEC1 family.</text>
</comment>
<keyword evidence="5" id="KW-0539">Nucleus</keyword>
<feature type="domain" description="TEA" evidence="8">
    <location>
        <begin position="59"/>
        <end position="135"/>
    </location>
</feature>
<evidence type="ECO:0000256" key="7">
    <source>
        <dbReference type="SAM" id="MobiDB-lite"/>
    </source>
</evidence>
<evidence type="ECO:0000313" key="10">
    <source>
        <dbReference type="Proteomes" id="UP001556367"/>
    </source>
</evidence>
<dbReference type="PANTHER" id="PTHR11834:SF0">
    <property type="entry name" value="PROTEIN SCALLOPED"/>
    <property type="match status" value="1"/>
</dbReference>
<dbReference type="SMART" id="SM00426">
    <property type="entry name" value="TEA"/>
    <property type="match status" value="1"/>
</dbReference>
<evidence type="ECO:0000256" key="4">
    <source>
        <dbReference type="ARBA" id="ARBA00023163"/>
    </source>
</evidence>
<evidence type="ECO:0000256" key="2">
    <source>
        <dbReference type="ARBA" id="ARBA00008421"/>
    </source>
</evidence>
<dbReference type="Pfam" id="PF01285">
    <property type="entry name" value="TEA"/>
    <property type="match status" value="1"/>
</dbReference>
<feature type="compositionally biased region" description="Low complexity" evidence="7">
    <location>
        <begin position="203"/>
        <end position="231"/>
    </location>
</feature>
<comment type="subcellular location">
    <subcellularLocation>
        <location evidence="1">Nucleus</location>
    </subcellularLocation>
</comment>
<organism evidence="9 10">
    <name type="scientific">Hohenbuehelia grisea</name>
    <dbReference type="NCBI Taxonomy" id="104357"/>
    <lineage>
        <taxon>Eukaryota</taxon>
        <taxon>Fungi</taxon>
        <taxon>Dikarya</taxon>
        <taxon>Basidiomycota</taxon>
        <taxon>Agaricomycotina</taxon>
        <taxon>Agaricomycetes</taxon>
        <taxon>Agaricomycetidae</taxon>
        <taxon>Agaricales</taxon>
        <taxon>Pleurotineae</taxon>
        <taxon>Pleurotaceae</taxon>
        <taxon>Hohenbuehelia</taxon>
    </lineage>
</organism>
<dbReference type="PANTHER" id="PTHR11834">
    <property type="entry name" value="TRANSCRIPTIONAL ENHANCER FACTOR TEF RELATED"/>
    <property type="match status" value="1"/>
</dbReference>
<dbReference type="PRINTS" id="PR00065">
    <property type="entry name" value="TEADOMAIN"/>
</dbReference>
<feature type="compositionally biased region" description="Low complexity" evidence="7">
    <location>
        <begin position="428"/>
        <end position="438"/>
    </location>
</feature>
<dbReference type="Gene3D" id="6.10.20.40">
    <property type="entry name" value="TEA/ATTS domain"/>
    <property type="match status" value="1"/>
</dbReference>
<dbReference type="EMBL" id="JASNQZ010000007">
    <property type="protein sequence ID" value="KAL0955042.1"/>
    <property type="molecule type" value="Genomic_DNA"/>
</dbReference>
<dbReference type="InterPro" id="IPR038096">
    <property type="entry name" value="TEA/ATTS_sf"/>
</dbReference>
<sequence>MSFVDFQSFASEPTNSAPEFIRMSSTLHDFQESGSTEGMLRDASPVQITGRRTWKCLRGGQGEAVWPPTLEKALIEALHAYDGARLNFKDDKAHARFIKRNKFIADYINKVTGKSRTAKQVGSRLQQLRNTTKDDHSSSIVPFAHSSITSAVRQLLTLPMETHSPARKPRLLRKRSESPSALEHSVPSSSGSTSSAFTALVNSSSRSTPSSYGPSVPSSSRPTPTRSPPYSSSPFLEDHITWVAVMLTDSHQSRRPVVDLRSSSSQSIPLASSSFTTFPGHQNNILTLLSDTPLRDSCIFRVYNIDTGSVVYSEEANLFQCASGQLNNGWLYRTSLASGFWGSPAYAPDPTRYVIHQILYPRLESGVSRVQGHTSTPFTTIAYQFHLAHAASETRTYSALDLFSLDLMMFGGANYEDPSSTNQPFASRNHPNPANAPRPEFRSYDTLAPMARGYYEEHTHTHFSPYAHAPHAERYFGGETHTPSHCRYR</sequence>
<name>A0ABR3JHP1_9AGAR</name>
<dbReference type="PROSITE" id="PS51088">
    <property type="entry name" value="TEA_2"/>
    <property type="match status" value="1"/>
</dbReference>
<dbReference type="InterPro" id="IPR050937">
    <property type="entry name" value="TEC1_TEAD_TF"/>
</dbReference>
<accession>A0ABR3JHP1</accession>
<reference evidence="10" key="1">
    <citation type="submission" date="2024-06" db="EMBL/GenBank/DDBJ databases">
        <title>Multi-omics analyses provide insights into the biosynthesis of the anticancer antibiotic pleurotin in Hohenbuehelia grisea.</title>
        <authorList>
            <person name="Weaver J.A."/>
            <person name="Alberti F."/>
        </authorList>
    </citation>
    <scope>NUCLEOTIDE SEQUENCE [LARGE SCALE GENOMIC DNA]</scope>
    <source>
        <strain evidence="10">T-177</strain>
    </source>
</reference>
<feature type="region of interest" description="Disordered" evidence="7">
    <location>
        <begin position="159"/>
        <end position="231"/>
    </location>
</feature>
<evidence type="ECO:0000313" key="9">
    <source>
        <dbReference type="EMBL" id="KAL0955042.1"/>
    </source>
</evidence>
<feature type="DNA-binding region" description="TEA" evidence="6">
    <location>
        <begin position="59"/>
        <end position="135"/>
    </location>
</feature>
<dbReference type="Proteomes" id="UP001556367">
    <property type="component" value="Unassembled WGS sequence"/>
</dbReference>
<evidence type="ECO:0000256" key="5">
    <source>
        <dbReference type="ARBA" id="ARBA00023242"/>
    </source>
</evidence>
<feature type="compositionally biased region" description="Low complexity" evidence="7">
    <location>
        <begin position="185"/>
        <end position="195"/>
    </location>
</feature>
<keyword evidence="3" id="KW-0805">Transcription regulation</keyword>
<evidence type="ECO:0000256" key="1">
    <source>
        <dbReference type="ARBA" id="ARBA00004123"/>
    </source>
</evidence>
<gene>
    <name evidence="9" type="ORF">HGRIS_003960</name>
</gene>
<keyword evidence="4" id="KW-0804">Transcription</keyword>
<protein>
    <recommendedName>
        <fullName evidence="8">TEA domain-containing protein</fullName>
    </recommendedName>
</protein>
<feature type="region of interest" description="Disordered" evidence="7">
    <location>
        <begin position="115"/>
        <end position="139"/>
    </location>
</feature>
<keyword evidence="10" id="KW-1185">Reference proteome</keyword>
<evidence type="ECO:0000256" key="6">
    <source>
        <dbReference type="PROSITE-ProRule" id="PRU00505"/>
    </source>
</evidence>
<comment type="caution">
    <text evidence="9">The sequence shown here is derived from an EMBL/GenBank/DDBJ whole genome shotgun (WGS) entry which is preliminary data.</text>
</comment>
<dbReference type="InterPro" id="IPR000818">
    <property type="entry name" value="TEA/ATTS_dom"/>
</dbReference>
<feature type="region of interest" description="Disordered" evidence="7">
    <location>
        <begin position="419"/>
        <end position="441"/>
    </location>
</feature>
<feature type="compositionally biased region" description="Polar residues" evidence="7">
    <location>
        <begin position="115"/>
        <end position="130"/>
    </location>
</feature>
<proteinExistence type="inferred from homology"/>